<protein>
    <recommendedName>
        <fullName evidence="4">DUF4794 domain-containing protein</fullName>
    </recommendedName>
</protein>
<sequence>MLVLYLRIFRKPQGPRRESIMDLKVILIGFLCCVVMAQTEEGIENRKQASNPQAEDDSDMYMESVEPDHKVAASSFETGEWFPSFSSSYDPYGHPTSGHSRPVFHDIYHQQEGAYSQRNDPPAQQDLAYNHPKANGYKPYVRQQQQEVKAEAQPQQQVKENAASILGDGNFGVIQGGTFYPEKDGYDSELGGAGFDDFSSYFHNGHGRPSYYYPSNSKTKAKKQQQFENFRDFADINNPPQRQYSQYVVVYTNKNGTRTTVPSVEEQGDYEDAQLEAQGADKNLPIEIDAKRPKNILESLALLDQTEPSEDDPDTDDENGMILTLLPAFDQGDIIEIPPEKKQSKSKSKLAKLLPEKKHESRLVQKAKDMKEPLLALS</sequence>
<dbReference type="AlphaFoldDB" id="A0AAR5PQU8"/>
<evidence type="ECO:0000313" key="3">
    <source>
        <dbReference type="Proteomes" id="UP000019118"/>
    </source>
</evidence>
<reference evidence="3" key="1">
    <citation type="journal article" date="2013" name="Genome Biol.">
        <title>Draft genome of the mountain pine beetle, Dendroctonus ponderosae Hopkins, a major forest pest.</title>
        <authorList>
            <person name="Keeling C.I."/>
            <person name="Yuen M.M."/>
            <person name="Liao N.Y."/>
            <person name="Docking T.R."/>
            <person name="Chan S.K."/>
            <person name="Taylor G.A."/>
            <person name="Palmquist D.L."/>
            <person name="Jackman S.D."/>
            <person name="Nguyen A."/>
            <person name="Li M."/>
            <person name="Henderson H."/>
            <person name="Janes J.K."/>
            <person name="Zhao Y."/>
            <person name="Pandoh P."/>
            <person name="Moore R."/>
            <person name="Sperling F.A."/>
            <person name="Huber D.P."/>
            <person name="Birol I."/>
            <person name="Jones S.J."/>
            <person name="Bohlmann J."/>
        </authorList>
    </citation>
    <scope>NUCLEOTIDE SEQUENCE</scope>
</reference>
<feature type="region of interest" description="Disordered" evidence="1">
    <location>
        <begin position="337"/>
        <end position="378"/>
    </location>
</feature>
<accession>A0AAR5PQU8</accession>
<dbReference type="KEGG" id="dpa:109539772"/>
<evidence type="ECO:0000313" key="2">
    <source>
        <dbReference type="EnsemblMetazoa" id="XP_019763312.1"/>
    </source>
</evidence>
<keyword evidence="3" id="KW-1185">Reference proteome</keyword>
<proteinExistence type="predicted"/>
<evidence type="ECO:0000256" key="1">
    <source>
        <dbReference type="SAM" id="MobiDB-lite"/>
    </source>
</evidence>
<name>A0AAR5PQU8_DENPD</name>
<reference evidence="2" key="2">
    <citation type="submission" date="2024-08" db="UniProtKB">
        <authorList>
            <consortium name="EnsemblMetazoa"/>
        </authorList>
    </citation>
    <scope>IDENTIFICATION</scope>
</reference>
<feature type="compositionally biased region" description="Basic and acidic residues" evidence="1">
    <location>
        <begin position="354"/>
        <end position="372"/>
    </location>
</feature>
<dbReference type="Proteomes" id="UP000019118">
    <property type="component" value="Unassembled WGS sequence"/>
</dbReference>
<organism evidence="2 3">
    <name type="scientific">Dendroctonus ponderosae</name>
    <name type="common">Mountain pine beetle</name>
    <dbReference type="NCBI Taxonomy" id="77166"/>
    <lineage>
        <taxon>Eukaryota</taxon>
        <taxon>Metazoa</taxon>
        <taxon>Ecdysozoa</taxon>
        <taxon>Arthropoda</taxon>
        <taxon>Hexapoda</taxon>
        <taxon>Insecta</taxon>
        <taxon>Pterygota</taxon>
        <taxon>Neoptera</taxon>
        <taxon>Endopterygota</taxon>
        <taxon>Coleoptera</taxon>
        <taxon>Polyphaga</taxon>
        <taxon>Cucujiformia</taxon>
        <taxon>Curculionidae</taxon>
        <taxon>Scolytinae</taxon>
        <taxon>Dendroctonus</taxon>
    </lineage>
</organism>
<evidence type="ECO:0008006" key="4">
    <source>
        <dbReference type="Google" id="ProtNLM"/>
    </source>
</evidence>
<dbReference type="GeneID" id="109539772"/>
<dbReference type="EnsemblMetazoa" id="XM_019907753.1">
    <property type="protein sequence ID" value="XP_019763312.1"/>
    <property type="gene ID" value="LOC109539772"/>
</dbReference>